<proteinExistence type="predicted"/>
<comment type="caution">
    <text evidence="1">The sequence shown here is derived from an EMBL/GenBank/DDBJ whole genome shotgun (WGS) entry which is preliminary data.</text>
</comment>
<keyword evidence="2" id="KW-1185">Reference proteome</keyword>
<dbReference type="AlphaFoldDB" id="A0A1Q5ZZX0"/>
<protein>
    <submittedName>
        <fullName evidence="1">Uncharacterized protein</fullName>
    </submittedName>
</protein>
<dbReference type="STRING" id="1302689.RG47T_2765"/>
<evidence type="ECO:0000313" key="2">
    <source>
        <dbReference type="Proteomes" id="UP000186720"/>
    </source>
</evidence>
<reference evidence="1 2" key="1">
    <citation type="submission" date="2016-11" db="EMBL/GenBank/DDBJ databases">
        <title>Whole Genome Sequencing of Mucilaginibacter polytrichastri RG4-7(T) isolated from the moss sample.</title>
        <authorList>
            <person name="Li Y."/>
        </authorList>
    </citation>
    <scope>NUCLEOTIDE SEQUENCE [LARGE SCALE GENOMIC DNA]</scope>
    <source>
        <strain evidence="1 2">RG4-7</strain>
    </source>
</reference>
<sequence length="38" mass="4602">MYKFAQSIVLFYNLAAHYLYRLIQIPKNELRQVQMIAL</sequence>
<dbReference type="Proteomes" id="UP000186720">
    <property type="component" value="Unassembled WGS sequence"/>
</dbReference>
<dbReference type="EMBL" id="MPPL01000001">
    <property type="protein sequence ID" value="OKS87305.1"/>
    <property type="molecule type" value="Genomic_DNA"/>
</dbReference>
<gene>
    <name evidence="1" type="ORF">RG47T_2765</name>
</gene>
<accession>A0A1Q5ZZX0</accession>
<name>A0A1Q5ZZX0_9SPHI</name>
<organism evidence="1 2">
    <name type="scientific">Mucilaginibacter polytrichastri</name>
    <dbReference type="NCBI Taxonomy" id="1302689"/>
    <lineage>
        <taxon>Bacteria</taxon>
        <taxon>Pseudomonadati</taxon>
        <taxon>Bacteroidota</taxon>
        <taxon>Sphingobacteriia</taxon>
        <taxon>Sphingobacteriales</taxon>
        <taxon>Sphingobacteriaceae</taxon>
        <taxon>Mucilaginibacter</taxon>
    </lineage>
</organism>
<evidence type="ECO:0000313" key="1">
    <source>
        <dbReference type="EMBL" id="OKS87305.1"/>
    </source>
</evidence>